<dbReference type="KEGG" id="afx:JZ786_04340"/>
<dbReference type="InterPro" id="IPR001940">
    <property type="entry name" value="Peptidase_S1C"/>
</dbReference>
<dbReference type="SUPFAM" id="SSF50494">
    <property type="entry name" value="Trypsin-like serine proteases"/>
    <property type="match status" value="1"/>
</dbReference>
<dbReference type="Gene3D" id="2.40.10.10">
    <property type="entry name" value="Trypsin-like serine proteases"/>
    <property type="match status" value="2"/>
</dbReference>
<feature type="domain" description="PDZ" evidence="6">
    <location>
        <begin position="246"/>
        <end position="329"/>
    </location>
</feature>
<keyword evidence="8" id="KW-1185">Reference proteome</keyword>
<feature type="region of interest" description="Disordered" evidence="5">
    <location>
        <begin position="342"/>
        <end position="378"/>
    </location>
</feature>
<dbReference type="SUPFAM" id="SSF50156">
    <property type="entry name" value="PDZ domain-like"/>
    <property type="match status" value="1"/>
</dbReference>
<dbReference type="InterPro" id="IPR009003">
    <property type="entry name" value="Peptidase_S1_PA"/>
</dbReference>
<keyword evidence="2" id="KW-0645">Protease</keyword>
<dbReference type="AlphaFoldDB" id="A0A9X7W2S4"/>
<dbReference type="GO" id="GO:0006508">
    <property type="term" value="P:proteolysis"/>
    <property type="evidence" value="ECO:0007669"/>
    <property type="project" value="UniProtKB-KW"/>
</dbReference>
<keyword evidence="3" id="KW-0378">Hydrolase</keyword>
<dbReference type="Pfam" id="PF13180">
    <property type="entry name" value="PDZ_2"/>
    <property type="match status" value="1"/>
</dbReference>
<name>A0A9X7W2S4_9BACL</name>
<dbReference type="SMART" id="SM00228">
    <property type="entry name" value="PDZ"/>
    <property type="match status" value="1"/>
</dbReference>
<dbReference type="PANTHER" id="PTHR43343">
    <property type="entry name" value="PEPTIDASE S12"/>
    <property type="match status" value="1"/>
</dbReference>
<proteinExistence type="inferred from homology"/>
<evidence type="ECO:0000313" key="8">
    <source>
        <dbReference type="Proteomes" id="UP000663505"/>
    </source>
</evidence>
<gene>
    <name evidence="7" type="ORF">JZ786_04340</name>
</gene>
<protein>
    <submittedName>
        <fullName evidence="7">Trypsin-like peptidase domain-containing protein</fullName>
    </submittedName>
</protein>
<evidence type="ECO:0000259" key="6">
    <source>
        <dbReference type="SMART" id="SM00228"/>
    </source>
</evidence>
<dbReference type="InterPro" id="IPR036034">
    <property type="entry name" value="PDZ_sf"/>
</dbReference>
<dbReference type="Proteomes" id="UP000663505">
    <property type="component" value="Chromosome"/>
</dbReference>
<reference evidence="7 8" key="1">
    <citation type="submission" date="2021-02" db="EMBL/GenBank/DDBJ databases">
        <title>Alicyclobacillus curvatus sp. nov. and Alicyclobacillus mengziensis sp. nov., two acidophilic bacteria isolated from acid mine drainage.</title>
        <authorList>
            <person name="Huang Y."/>
        </authorList>
    </citation>
    <scope>NUCLEOTIDE SEQUENCE [LARGE SCALE GENOMIC DNA]</scope>
    <source>
        <strain evidence="7 8">S30H14</strain>
    </source>
</reference>
<comment type="similarity">
    <text evidence="1">Belongs to the peptidase S1C family.</text>
</comment>
<evidence type="ECO:0000256" key="4">
    <source>
        <dbReference type="ARBA" id="ARBA00022825"/>
    </source>
</evidence>
<dbReference type="PANTHER" id="PTHR43343:SF3">
    <property type="entry name" value="PROTEASE DO-LIKE 8, CHLOROPLASTIC"/>
    <property type="match status" value="1"/>
</dbReference>
<dbReference type="Gene3D" id="2.30.42.10">
    <property type="match status" value="1"/>
</dbReference>
<evidence type="ECO:0000256" key="5">
    <source>
        <dbReference type="SAM" id="MobiDB-lite"/>
    </source>
</evidence>
<dbReference type="InterPro" id="IPR043504">
    <property type="entry name" value="Peptidase_S1_PA_chymotrypsin"/>
</dbReference>
<evidence type="ECO:0000256" key="2">
    <source>
        <dbReference type="ARBA" id="ARBA00022670"/>
    </source>
</evidence>
<keyword evidence="4" id="KW-0720">Serine protease</keyword>
<evidence type="ECO:0000256" key="3">
    <source>
        <dbReference type="ARBA" id="ARBA00022801"/>
    </source>
</evidence>
<dbReference type="EMBL" id="CP071182">
    <property type="protein sequence ID" value="QSO49678.1"/>
    <property type="molecule type" value="Genomic_DNA"/>
</dbReference>
<dbReference type="GO" id="GO:0004252">
    <property type="term" value="F:serine-type endopeptidase activity"/>
    <property type="evidence" value="ECO:0007669"/>
    <property type="project" value="InterPro"/>
</dbReference>
<dbReference type="InterPro" id="IPR001478">
    <property type="entry name" value="PDZ"/>
</dbReference>
<evidence type="ECO:0000313" key="7">
    <source>
        <dbReference type="EMBL" id="QSO49678.1"/>
    </source>
</evidence>
<dbReference type="Pfam" id="PF13365">
    <property type="entry name" value="Trypsin_2"/>
    <property type="match status" value="1"/>
</dbReference>
<accession>A0A9X7W2S4</accession>
<dbReference type="InterPro" id="IPR051201">
    <property type="entry name" value="Chloro_Bact_Ser_Proteases"/>
</dbReference>
<organism evidence="7 8">
    <name type="scientific">Alicyclobacillus mengziensis</name>
    <dbReference type="NCBI Taxonomy" id="2931921"/>
    <lineage>
        <taxon>Bacteria</taxon>
        <taxon>Bacillati</taxon>
        <taxon>Bacillota</taxon>
        <taxon>Bacilli</taxon>
        <taxon>Bacillales</taxon>
        <taxon>Alicyclobacillaceae</taxon>
        <taxon>Alicyclobacillus</taxon>
    </lineage>
</organism>
<sequence>MASSTSAMTPVSRQINVSVNNGITKVFRQVEPDVMGVVNYGQVTNYFSQSTTLQPVGVGTGVLFYKDNKYGYVVTNNHVVQGSAKVEAVLYSGKHVKADVIGTDPYTDLAVIKIPVSAVKNITPVTFANSNDIQTGETAIAIGTPMGLAFKDSVTSGIVSAKSRIMPVENPQSQQTLDYQAVIQTDAPINPGNSGGPLLNIKGQVMGINSSKIVAQGFQGMGFAIPSNEVQNIADQIMKTGHATHPAIGITGDSLSALPQPYWPSNVPVNYGVWVHSVTSAEAKKAGLQANDVIVALDGKPVKNMADLRTYLFQHKPGETVTLEVYQGNVKKTLTLTLGKMASPNTTAQGSTGNQSGSSSSVSPYDPLNPFGLGQFSN</sequence>
<feature type="compositionally biased region" description="Low complexity" evidence="5">
    <location>
        <begin position="350"/>
        <end position="363"/>
    </location>
</feature>
<evidence type="ECO:0000256" key="1">
    <source>
        <dbReference type="ARBA" id="ARBA00010541"/>
    </source>
</evidence>
<dbReference type="PRINTS" id="PR00834">
    <property type="entry name" value="PROTEASES2C"/>
</dbReference>